<dbReference type="GO" id="GO:0005524">
    <property type="term" value="F:ATP binding"/>
    <property type="evidence" value="ECO:0007669"/>
    <property type="project" value="UniProtKB-UniRule"/>
</dbReference>
<evidence type="ECO:0000256" key="5">
    <source>
        <dbReference type="ARBA" id="ARBA00022741"/>
    </source>
</evidence>
<feature type="compositionally biased region" description="Polar residues" evidence="12">
    <location>
        <begin position="239"/>
        <end position="254"/>
    </location>
</feature>
<keyword evidence="3 11" id="KW-1003">Cell membrane</keyword>
<dbReference type="PATRIC" id="fig|2702.101.peg.172"/>
<dbReference type="GO" id="GO:0022857">
    <property type="term" value="F:transmembrane transporter activity"/>
    <property type="evidence" value="ECO:0007669"/>
    <property type="project" value="TreeGrafter"/>
</dbReference>
<feature type="region of interest" description="Disordered" evidence="12">
    <location>
        <begin position="238"/>
        <end position="352"/>
    </location>
</feature>
<organism evidence="14 15">
    <name type="scientific">Gardnerella vaginalis</name>
    <dbReference type="NCBI Taxonomy" id="2702"/>
    <lineage>
        <taxon>Bacteria</taxon>
        <taxon>Bacillati</taxon>
        <taxon>Actinomycetota</taxon>
        <taxon>Actinomycetes</taxon>
        <taxon>Bifidobacteriales</taxon>
        <taxon>Bifidobacteriaceae</taxon>
        <taxon>Gardnerella</taxon>
    </lineage>
</organism>
<dbReference type="SUPFAM" id="SSF52540">
    <property type="entry name" value="P-loop containing nucleoside triphosphate hydrolases"/>
    <property type="match status" value="1"/>
</dbReference>
<evidence type="ECO:0000313" key="14">
    <source>
        <dbReference type="EMBL" id="KXI18964.1"/>
    </source>
</evidence>
<feature type="compositionally biased region" description="Low complexity" evidence="12">
    <location>
        <begin position="318"/>
        <end position="337"/>
    </location>
</feature>
<feature type="compositionally biased region" description="Basic and acidic residues" evidence="12">
    <location>
        <begin position="299"/>
        <end position="317"/>
    </location>
</feature>
<dbReference type="GO" id="GO:0016887">
    <property type="term" value="F:ATP hydrolysis activity"/>
    <property type="evidence" value="ECO:0007669"/>
    <property type="project" value="InterPro"/>
</dbReference>
<proteinExistence type="inferred from homology"/>
<dbReference type="GO" id="GO:0005886">
    <property type="term" value="C:plasma membrane"/>
    <property type="evidence" value="ECO:0007669"/>
    <property type="project" value="UniProtKB-SubCell"/>
</dbReference>
<keyword evidence="7 11" id="KW-0472">Membrane</keyword>
<dbReference type="Pfam" id="PF00005">
    <property type="entry name" value="ABC_tran"/>
    <property type="match status" value="1"/>
</dbReference>
<evidence type="ECO:0000256" key="11">
    <source>
        <dbReference type="RuleBase" id="RU365094"/>
    </source>
</evidence>
<evidence type="ECO:0000256" key="12">
    <source>
        <dbReference type="SAM" id="MobiDB-lite"/>
    </source>
</evidence>
<dbReference type="InterPro" id="IPR027417">
    <property type="entry name" value="P-loop_NTPase"/>
</dbReference>
<dbReference type="FunFam" id="3.40.50.300:FF:000056">
    <property type="entry name" value="Cell division ATP-binding protein FtsE"/>
    <property type="match status" value="1"/>
</dbReference>
<dbReference type="InterPro" id="IPR003593">
    <property type="entry name" value="AAA+_ATPase"/>
</dbReference>
<gene>
    <name evidence="11" type="primary">ftsE</name>
    <name evidence="14" type="ORF">HMPREF3230_00173</name>
</gene>
<keyword evidence="4 11" id="KW-0132">Cell division</keyword>
<evidence type="ECO:0000256" key="6">
    <source>
        <dbReference type="ARBA" id="ARBA00022840"/>
    </source>
</evidence>
<dbReference type="AlphaFoldDB" id="A0A135ZBB5"/>
<comment type="subunit">
    <text evidence="10 11">Homodimer. Forms a membrane-associated complex with FtsX.</text>
</comment>
<dbReference type="InterPro" id="IPR017871">
    <property type="entry name" value="ABC_transporter-like_CS"/>
</dbReference>
<dbReference type="GO" id="GO:0051301">
    <property type="term" value="P:cell division"/>
    <property type="evidence" value="ECO:0007669"/>
    <property type="project" value="UniProtKB-UniRule"/>
</dbReference>
<dbReference type="PROSITE" id="PS00211">
    <property type="entry name" value="ABC_TRANSPORTER_1"/>
    <property type="match status" value="1"/>
</dbReference>
<feature type="compositionally biased region" description="Basic and acidic residues" evidence="12">
    <location>
        <begin position="415"/>
        <end position="439"/>
    </location>
</feature>
<feature type="compositionally biased region" description="Basic and acidic residues" evidence="12">
    <location>
        <begin position="255"/>
        <end position="267"/>
    </location>
</feature>
<dbReference type="Proteomes" id="UP000070505">
    <property type="component" value="Unassembled WGS sequence"/>
</dbReference>
<evidence type="ECO:0000256" key="3">
    <source>
        <dbReference type="ARBA" id="ARBA00022475"/>
    </source>
</evidence>
<keyword evidence="5 11" id="KW-0547">Nucleotide-binding</keyword>
<keyword evidence="6 11" id="KW-0067">ATP-binding</keyword>
<comment type="function">
    <text evidence="9">Part of the ABC transporter FtsEX involved in cellular division. Has ATPase activity.</text>
</comment>
<reference evidence="14 15" key="1">
    <citation type="submission" date="2016-02" db="EMBL/GenBank/DDBJ databases">
        <authorList>
            <person name="Wen L."/>
            <person name="He K."/>
            <person name="Yang H."/>
        </authorList>
    </citation>
    <scope>NUCLEOTIDE SEQUENCE [LARGE SCALE GENOMIC DNA]</scope>
    <source>
        <strain evidence="14 15">CMW7778B</strain>
    </source>
</reference>
<evidence type="ECO:0000256" key="8">
    <source>
        <dbReference type="ARBA" id="ARBA00023306"/>
    </source>
</evidence>
<protein>
    <recommendedName>
        <fullName evidence="2 11">Cell division ATP-binding protein FtsE</fullName>
    </recommendedName>
</protein>
<feature type="compositionally biased region" description="Low complexity" evidence="12">
    <location>
        <begin position="269"/>
        <end position="284"/>
    </location>
</feature>
<comment type="subcellular location">
    <subcellularLocation>
        <location evidence="11">Cell membrane</location>
        <topology evidence="11">Peripheral membrane protein</topology>
        <orientation evidence="11">Cytoplasmic side</orientation>
    </subcellularLocation>
</comment>
<evidence type="ECO:0000313" key="15">
    <source>
        <dbReference type="Proteomes" id="UP000070505"/>
    </source>
</evidence>
<dbReference type="SMART" id="SM00382">
    <property type="entry name" value="AAA"/>
    <property type="match status" value="1"/>
</dbReference>
<name>A0A135ZBB5_GARVA</name>
<feature type="compositionally biased region" description="Low complexity" evidence="12">
    <location>
        <begin position="481"/>
        <end position="501"/>
    </location>
</feature>
<dbReference type="PANTHER" id="PTHR24220:SF470">
    <property type="entry name" value="CELL DIVISION ATP-BINDING PROTEIN FTSE"/>
    <property type="match status" value="1"/>
</dbReference>
<feature type="region of interest" description="Disordered" evidence="12">
    <location>
        <begin position="412"/>
        <end position="515"/>
    </location>
</feature>
<sequence>MSLMSLEHVSKIYPKGSRPALDDISLDVNRGDFVFLVGASGSGKTTLLSLLLREEEASSGEIHVAGNDLRRLANRQVPQYRRSLGFIFQDYKLLNNKTVYQNVAFALEVIGTSRATIRSLVPRVLETVGLTGKENNYPHELSGGEAQRVAIARAYVNHPQIILADEPTGNLDPTTSLGIMEVLDAINRTGTTIVMATHNEEIVNSMRKRVVELHAGKIVRDEREGSYDSALYFPDADVEQNSKAQQSVDLSYKNSESESAKTEENKNDSYNNSASTTSSKNNANEFDSDSENASSIDSSKYDAKSEKVESDSKERESSNNSQSSNSPSSSSSFSYSSEFKNGAQHKRLSKKELRALQAQQALDLVANTLKNSESENEGIARLAQSVHSGRTGRYGEVFQSLETTMTWGRGLVLDSNHDSESGNDSESGHSSELGLDHSSDPNSGSNNNPPAPPAPPEFNKNDKKRSASSSSKADSLEQGKNNAENSDNNSANGSFSSNSYANDEDANSIIDGENK</sequence>
<dbReference type="EMBL" id="LSRC01000006">
    <property type="protein sequence ID" value="KXI18964.1"/>
    <property type="molecule type" value="Genomic_DNA"/>
</dbReference>
<comment type="similarity">
    <text evidence="1 11">Belongs to the ABC transporter superfamily.</text>
</comment>
<dbReference type="InterPro" id="IPR005286">
    <property type="entry name" value="Cell_div_FtsE"/>
</dbReference>
<dbReference type="RefSeq" id="WP_075523099.1">
    <property type="nucleotide sequence ID" value="NZ_KQ961850.1"/>
</dbReference>
<accession>A0A135ZBB5</accession>
<dbReference type="PROSITE" id="PS50893">
    <property type="entry name" value="ABC_TRANSPORTER_2"/>
    <property type="match status" value="1"/>
</dbReference>
<evidence type="ECO:0000259" key="13">
    <source>
        <dbReference type="PROSITE" id="PS50893"/>
    </source>
</evidence>
<dbReference type="PANTHER" id="PTHR24220">
    <property type="entry name" value="IMPORT ATP-BINDING PROTEIN"/>
    <property type="match status" value="1"/>
</dbReference>
<evidence type="ECO:0000256" key="1">
    <source>
        <dbReference type="ARBA" id="ARBA00005417"/>
    </source>
</evidence>
<dbReference type="InterPro" id="IPR003439">
    <property type="entry name" value="ABC_transporter-like_ATP-bd"/>
</dbReference>
<evidence type="ECO:0000256" key="4">
    <source>
        <dbReference type="ARBA" id="ARBA00022618"/>
    </source>
</evidence>
<dbReference type="Gene3D" id="3.40.50.300">
    <property type="entry name" value="P-loop containing nucleotide triphosphate hydrolases"/>
    <property type="match status" value="1"/>
</dbReference>
<dbReference type="NCBIfam" id="TIGR02673">
    <property type="entry name" value="FtsE"/>
    <property type="match status" value="1"/>
</dbReference>
<dbReference type="InterPro" id="IPR015854">
    <property type="entry name" value="ABC_transpr_LolD-like"/>
</dbReference>
<evidence type="ECO:0000256" key="2">
    <source>
        <dbReference type="ARBA" id="ARBA00020019"/>
    </source>
</evidence>
<evidence type="ECO:0000256" key="7">
    <source>
        <dbReference type="ARBA" id="ARBA00023136"/>
    </source>
</evidence>
<evidence type="ECO:0000256" key="9">
    <source>
        <dbReference type="ARBA" id="ARBA00054718"/>
    </source>
</evidence>
<keyword evidence="8 11" id="KW-0131">Cell cycle</keyword>
<evidence type="ECO:0000256" key="10">
    <source>
        <dbReference type="ARBA" id="ARBA00063837"/>
    </source>
</evidence>
<feature type="domain" description="ABC transporter" evidence="13">
    <location>
        <begin position="4"/>
        <end position="240"/>
    </location>
</feature>
<comment type="caution">
    <text evidence="14">The sequence shown here is derived from an EMBL/GenBank/DDBJ whole genome shotgun (WGS) entry which is preliminary data.</text>
</comment>